<evidence type="ECO:0000256" key="2">
    <source>
        <dbReference type="ARBA" id="ARBA00022448"/>
    </source>
</evidence>
<evidence type="ECO:0000256" key="6">
    <source>
        <dbReference type="ARBA" id="ARBA00023136"/>
    </source>
</evidence>
<dbReference type="InterPro" id="IPR036942">
    <property type="entry name" value="Beta-barrel_TonB_sf"/>
</dbReference>
<dbReference type="SUPFAM" id="SSF49464">
    <property type="entry name" value="Carboxypeptidase regulatory domain-like"/>
    <property type="match status" value="1"/>
</dbReference>
<evidence type="ECO:0000256" key="1">
    <source>
        <dbReference type="ARBA" id="ARBA00004571"/>
    </source>
</evidence>
<evidence type="ECO:0000256" key="5">
    <source>
        <dbReference type="ARBA" id="ARBA00023077"/>
    </source>
</evidence>
<dbReference type="Pfam" id="PF16344">
    <property type="entry name" value="FecR_C"/>
    <property type="match status" value="1"/>
</dbReference>
<feature type="chain" id="PRO_5009665446" evidence="10">
    <location>
        <begin position="20"/>
        <end position="922"/>
    </location>
</feature>
<accession>A0A1K1M655</accession>
<feature type="domain" description="TonB-dependent receptor-like beta-barrel" evidence="11">
    <location>
        <begin position="416"/>
        <end position="882"/>
    </location>
</feature>
<keyword evidence="4 8" id="KW-0812">Transmembrane</keyword>
<evidence type="ECO:0000256" key="8">
    <source>
        <dbReference type="PROSITE-ProRule" id="PRU01360"/>
    </source>
</evidence>
<proteinExistence type="inferred from homology"/>
<dbReference type="InterPro" id="IPR037066">
    <property type="entry name" value="Plug_dom_sf"/>
</dbReference>
<dbReference type="Gene3D" id="2.40.170.20">
    <property type="entry name" value="TonB-dependent receptor, beta-barrel domain"/>
    <property type="match status" value="1"/>
</dbReference>
<keyword evidence="6 8" id="KW-0472">Membrane</keyword>
<evidence type="ECO:0000259" key="11">
    <source>
        <dbReference type="Pfam" id="PF00593"/>
    </source>
</evidence>
<feature type="domain" description="TonB-dependent receptor plug" evidence="12">
    <location>
        <begin position="278"/>
        <end position="355"/>
    </location>
</feature>
<dbReference type="EMBL" id="FPIY01000001">
    <property type="protein sequence ID" value="SFW18567.1"/>
    <property type="molecule type" value="Genomic_DNA"/>
</dbReference>
<dbReference type="GO" id="GO:0009279">
    <property type="term" value="C:cell outer membrane"/>
    <property type="evidence" value="ECO:0007669"/>
    <property type="project" value="UniProtKB-SubCell"/>
</dbReference>
<evidence type="ECO:0000313" key="15">
    <source>
        <dbReference type="Proteomes" id="UP000183257"/>
    </source>
</evidence>
<dbReference type="InterPro" id="IPR008969">
    <property type="entry name" value="CarboxyPept-like_regulatory"/>
</dbReference>
<dbReference type="Pfam" id="PF13715">
    <property type="entry name" value="CarbopepD_reg_2"/>
    <property type="match status" value="1"/>
</dbReference>
<dbReference type="RefSeq" id="WP_072302032.1">
    <property type="nucleotide sequence ID" value="NZ_FPIY01000001.1"/>
</dbReference>
<dbReference type="InterPro" id="IPR012910">
    <property type="entry name" value="Plug_dom"/>
</dbReference>
<evidence type="ECO:0000256" key="10">
    <source>
        <dbReference type="SAM" id="SignalP"/>
    </source>
</evidence>
<organism evidence="14 15">
    <name type="scientific">Cellulophaga fucicola</name>
    <dbReference type="NCBI Taxonomy" id="76595"/>
    <lineage>
        <taxon>Bacteria</taxon>
        <taxon>Pseudomonadati</taxon>
        <taxon>Bacteroidota</taxon>
        <taxon>Flavobacteriia</taxon>
        <taxon>Flavobacteriales</taxon>
        <taxon>Flavobacteriaceae</taxon>
        <taxon>Cellulophaga</taxon>
    </lineage>
</organism>
<gene>
    <name evidence="14" type="ORF">SAMN05660313_00353</name>
</gene>
<dbReference type="InterPro" id="IPR039426">
    <property type="entry name" value="TonB-dep_rcpt-like"/>
</dbReference>
<dbReference type="Gene3D" id="3.55.50.30">
    <property type="match status" value="1"/>
</dbReference>
<evidence type="ECO:0000313" key="14">
    <source>
        <dbReference type="EMBL" id="SFW18567.1"/>
    </source>
</evidence>
<dbReference type="PROSITE" id="PS52016">
    <property type="entry name" value="TONB_DEPENDENT_REC_3"/>
    <property type="match status" value="1"/>
</dbReference>
<dbReference type="InterPro" id="IPR000531">
    <property type="entry name" value="Beta-barrel_TonB"/>
</dbReference>
<name>A0A1K1M655_9FLAO</name>
<dbReference type="Proteomes" id="UP000183257">
    <property type="component" value="Unassembled WGS sequence"/>
</dbReference>
<dbReference type="Gene3D" id="2.170.130.10">
    <property type="entry name" value="TonB-dependent receptor, plug domain"/>
    <property type="match status" value="1"/>
</dbReference>
<sequence>MKKYIILALILLFSLTTYSQQKETLVTIQFKDSPIKDVLSKIENSYNLNFYFSDKWFNSGKVSGIYTEEKLTTILEDIFKNTDLNYFIDKANVYILQNRIVYNELPKIFSAPINDTVSIKEKKSNIITPVFYNKNNNDVNNSIIETVRIGKSTINSTKSIFTLSGYIKQHLNNEPIPNVTIYVKNRNLGVSTNNNGFYEIKLPKGENLIEVSSIGVKTQIKRVFLFNNGQLNFSLNEDIEELDEIIVDGAQDVNVEETLMGTSEIDSEESKNIPLVLGERNILKVATTLPGITTAGEGATGFNVRGGKTDQNLILLDDAVIYNPSHFFGIFQALNPFTTKSLKVYKGSIPSEFGGRLSSVFDIKSKDGSIDNFTGEASIGPITNNIALELPVVKGKSSLMVGGRSTYSDWVLKSLDDDNLKKSKANFYDLIAKYNHKINDKNDIKATAYYSKDVFSITSDSLYSYNNAVFSLSWDNQLNDKNVGNLSLFNSHYGFNIDYDGDTNDDFAFDYGIIETGFKYKVTYLYNSKHKINYGITSKLYNVTPGNKEPLGDESDVEKINLDKEKGLESAIFLSDDFELNDKLMFNLGVRYSAFTTLGKNITRVYKNEEPKNDETVEEIVNFDNNEEVKTYGGLETRIAVRYLLKDNLSIKASYNKMYQYIHTLSNNTTGSPIDTWKLSDYNIKPQKAEQFALGLYKNIEGNDYEISLEGYYKLSNNVPDFKTGAQLTLNENIETEILQGKGKAYGVEFLVRKNAGDVNGWLSYTYSRSFLKLNSKFSEEQVNDGDYFPSNYDKPHNLNLVSNFKITRRFSFSGNFTYQTGRPVTYPIGNFTYKGSNYSIYSDRNKFRIPDYFRLDLSFNVEGNHKLKKIGHSFWNISVYNVLGRNNPYSVYFVTEDNEVKAYKSSIFSIPIPTITYNIKF</sequence>
<dbReference type="SUPFAM" id="SSF56935">
    <property type="entry name" value="Porins"/>
    <property type="match status" value="1"/>
</dbReference>
<dbReference type="STRING" id="76595.SAMN05660313_00353"/>
<comment type="similarity">
    <text evidence="8 9">Belongs to the TonB-dependent receptor family.</text>
</comment>
<feature type="domain" description="Protein FecR C-terminal" evidence="13">
    <location>
        <begin position="28"/>
        <end position="95"/>
    </location>
</feature>
<dbReference type="OrthoDB" id="9803050at2"/>
<keyword evidence="14" id="KW-0675">Receptor</keyword>
<protein>
    <submittedName>
        <fullName evidence="14">TonB-dependent Receptor Plug Domain</fullName>
    </submittedName>
</protein>
<reference evidence="15" key="1">
    <citation type="submission" date="2016-11" db="EMBL/GenBank/DDBJ databases">
        <authorList>
            <person name="Varghese N."/>
            <person name="Submissions S."/>
        </authorList>
    </citation>
    <scope>NUCLEOTIDE SEQUENCE [LARGE SCALE GENOMIC DNA]</scope>
    <source>
        <strain evidence="15">DSM 24786</strain>
    </source>
</reference>
<keyword evidence="10" id="KW-0732">Signal</keyword>
<keyword evidence="2 8" id="KW-0813">Transport</keyword>
<dbReference type="Pfam" id="PF00593">
    <property type="entry name" value="TonB_dep_Rec_b-barrel"/>
    <property type="match status" value="1"/>
</dbReference>
<evidence type="ECO:0000256" key="4">
    <source>
        <dbReference type="ARBA" id="ARBA00022692"/>
    </source>
</evidence>
<dbReference type="InterPro" id="IPR032508">
    <property type="entry name" value="FecR_C"/>
</dbReference>
<keyword evidence="5 9" id="KW-0798">TonB box</keyword>
<keyword evidence="3 8" id="KW-1134">Transmembrane beta strand</keyword>
<evidence type="ECO:0000259" key="13">
    <source>
        <dbReference type="Pfam" id="PF16344"/>
    </source>
</evidence>
<dbReference type="AlphaFoldDB" id="A0A1K1M655"/>
<evidence type="ECO:0000256" key="7">
    <source>
        <dbReference type="ARBA" id="ARBA00023237"/>
    </source>
</evidence>
<evidence type="ECO:0000256" key="9">
    <source>
        <dbReference type="RuleBase" id="RU003357"/>
    </source>
</evidence>
<keyword evidence="15" id="KW-1185">Reference proteome</keyword>
<evidence type="ECO:0000256" key="3">
    <source>
        <dbReference type="ARBA" id="ARBA00022452"/>
    </source>
</evidence>
<feature type="signal peptide" evidence="10">
    <location>
        <begin position="1"/>
        <end position="19"/>
    </location>
</feature>
<dbReference type="Gene3D" id="2.60.40.1120">
    <property type="entry name" value="Carboxypeptidase-like, regulatory domain"/>
    <property type="match status" value="1"/>
</dbReference>
<dbReference type="Pfam" id="PF07715">
    <property type="entry name" value="Plug"/>
    <property type="match status" value="1"/>
</dbReference>
<evidence type="ECO:0000259" key="12">
    <source>
        <dbReference type="Pfam" id="PF07715"/>
    </source>
</evidence>
<keyword evidence="7 8" id="KW-0998">Cell outer membrane</keyword>
<comment type="subcellular location">
    <subcellularLocation>
        <location evidence="1 8">Cell outer membrane</location>
        <topology evidence="1 8">Multi-pass membrane protein</topology>
    </subcellularLocation>
</comment>